<organism evidence="1 2">
    <name type="scientific">Microcystis aeruginosa BLCC-F108</name>
    <dbReference type="NCBI Taxonomy" id="2755317"/>
    <lineage>
        <taxon>Bacteria</taxon>
        <taxon>Bacillati</taxon>
        <taxon>Cyanobacteriota</taxon>
        <taxon>Cyanophyceae</taxon>
        <taxon>Oscillatoriophycideae</taxon>
        <taxon>Chroococcales</taxon>
        <taxon>Microcystaceae</taxon>
        <taxon>Microcystis</taxon>
    </lineage>
</organism>
<gene>
    <name evidence="1" type="ORF">H0902_06360</name>
</gene>
<sequence length="117" mass="12898">MAFEAVIGKLTEGAMDKGVELWQKIKQKLQKEPSAAQVLAAAEQTKSEAMIEQQVVPFLQVEMLKDPNFAQEIQILAQQIKQVINSGNQESIAMNATAYDNSTVKMVGKIEADTVNF</sequence>
<evidence type="ECO:0000313" key="2">
    <source>
        <dbReference type="Proteomes" id="UP000551499"/>
    </source>
</evidence>
<name>A0A841UHI4_MICAE</name>
<protein>
    <submittedName>
        <fullName evidence="1">Uncharacterized protein</fullName>
    </submittedName>
</protein>
<reference evidence="1 2" key="1">
    <citation type="submission" date="2020-07" db="EMBL/GenBank/DDBJ databases">
        <title>Genomes of two Microcystis aeruginosa (Cyanobacteria) strains from Florida (USA) with disparate toxicogenic potential.</title>
        <authorList>
            <person name="Lefler F.W."/>
            <person name="Barbosa M."/>
            <person name="Berthold D.E."/>
            <person name="Laughinghouse H.D. IV."/>
        </authorList>
    </citation>
    <scope>NUCLEOTIDE SEQUENCE [LARGE SCALE GENOMIC DNA]</scope>
    <source>
        <strain evidence="1 2">BLCCF108</strain>
    </source>
</reference>
<evidence type="ECO:0000313" key="1">
    <source>
        <dbReference type="EMBL" id="MBC1190453.1"/>
    </source>
</evidence>
<dbReference type="AlphaFoldDB" id="A0A841UHI4"/>
<comment type="caution">
    <text evidence="1">The sequence shown here is derived from an EMBL/GenBank/DDBJ whole genome shotgun (WGS) entry which is preliminary data.</text>
</comment>
<dbReference type="RefSeq" id="WP_185237112.1">
    <property type="nucleotide sequence ID" value="NZ_JACEGB010000116.1"/>
</dbReference>
<dbReference type="Proteomes" id="UP000551499">
    <property type="component" value="Unassembled WGS sequence"/>
</dbReference>
<dbReference type="EMBL" id="JACEGB010000116">
    <property type="protein sequence ID" value="MBC1190453.1"/>
    <property type="molecule type" value="Genomic_DNA"/>
</dbReference>
<accession>A0A841UHI4</accession>
<proteinExistence type="predicted"/>